<evidence type="ECO:0000256" key="1">
    <source>
        <dbReference type="ARBA" id="ARBA00022679"/>
    </source>
</evidence>
<dbReference type="InterPro" id="IPR029063">
    <property type="entry name" value="SAM-dependent_MTases_sf"/>
</dbReference>
<dbReference type="GO" id="GO:0032259">
    <property type="term" value="P:methylation"/>
    <property type="evidence" value="ECO:0007669"/>
    <property type="project" value="UniProtKB-KW"/>
</dbReference>
<dbReference type="InterPro" id="IPR041698">
    <property type="entry name" value="Methyltransf_25"/>
</dbReference>
<protein>
    <submittedName>
        <fullName evidence="3">Class I SAM-dependent methyltransferase</fullName>
    </submittedName>
</protein>
<keyword evidence="3" id="KW-0489">Methyltransferase</keyword>
<evidence type="ECO:0000313" key="3">
    <source>
        <dbReference type="EMBL" id="RNA69034.1"/>
    </source>
</evidence>
<keyword evidence="1 3" id="KW-0808">Transferase</keyword>
<keyword evidence="4" id="KW-1185">Reference proteome</keyword>
<dbReference type="PANTHER" id="PTHR43861">
    <property type="entry name" value="TRANS-ACONITATE 2-METHYLTRANSFERASE-RELATED"/>
    <property type="match status" value="1"/>
</dbReference>
<dbReference type="AlphaFoldDB" id="A0A3M7TW68"/>
<dbReference type="Proteomes" id="UP000278746">
    <property type="component" value="Unassembled WGS sequence"/>
</dbReference>
<evidence type="ECO:0000259" key="2">
    <source>
        <dbReference type="Pfam" id="PF13649"/>
    </source>
</evidence>
<accession>A0A3M7TW68</accession>
<dbReference type="Gene3D" id="3.40.50.150">
    <property type="entry name" value="Vaccinia Virus protein VP39"/>
    <property type="match status" value="1"/>
</dbReference>
<dbReference type="SUPFAM" id="SSF53335">
    <property type="entry name" value="S-adenosyl-L-methionine-dependent methyltransferases"/>
    <property type="match status" value="1"/>
</dbReference>
<reference evidence="3 4" key="1">
    <citation type="submission" date="2018-10" db="EMBL/GenBank/DDBJ databases">
        <title>Bacillus Keqinensis sp. nov., a moderately halophilic bacterium isolated from a saline-alkaline lake.</title>
        <authorList>
            <person name="Wang H."/>
        </authorList>
    </citation>
    <scope>NUCLEOTIDE SEQUENCE [LARGE SCALE GENOMIC DNA]</scope>
    <source>
        <strain evidence="3 4">KQ-3</strain>
    </source>
</reference>
<sequence>MMKDIQKFWQARNWMKSNESFLTTWHAHVGYKLDLFDSFAEGEKVEEVAAREELNGQLLLRWVEVGLEVGHLKKTITGKIKPKKKMLKYVSAKSKDSVGILLREMMELHIPTLMQYPDLMQNNEQISYLEDKFANVVAETSALLEKASVPPMMKWVGKYKPGHIVDLGCGYGGYLKKIRETDEKVSLTGVEISSEVAEEAEGNLRNDNITILNEDLEDYINKGEKVDMVMIHNLLYYYEPKEREELFKKVSSLLNKGGTVTVISPLTDAKHGQTFAAAFNTFMSAHENLFPLPTEKEIESHGKAAGLKVKMSKPIIKEGGWYLLGLQKK</sequence>
<dbReference type="GO" id="GO:0008168">
    <property type="term" value="F:methyltransferase activity"/>
    <property type="evidence" value="ECO:0007669"/>
    <property type="project" value="UniProtKB-KW"/>
</dbReference>
<feature type="domain" description="Methyltransferase" evidence="2">
    <location>
        <begin position="164"/>
        <end position="258"/>
    </location>
</feature>
<dbReference type="EMBL" id="RHIB01000001">
    <property type="protein sequence ID" value="RNA69034.1"/>
    <property type="molecule type" value="Genomic_DNA"/>
</dbReference>
<comment type="caution">
    <text evidence="3">The sequence shown here is derived from an EMBL/GenBank/DDBJ whole genome shotgun (WGS) entry which is preliminary data.</text>
</comment>
<evidence type="ECO:0000313" key="4">
    <source>
        <dbReference type="Proteomes" id="UP000278746"/>
    </source>
</evidence>
<gene>
    <name evidence="3" type="ORF">EBO34_03510</name>
</gene>
<dbReference type="CDD" id="cd02440">
    <property type="entry name" value="AdoMet_MTases"/>
    <property type="match status" value="1"/>
</dbReference>
<dbReference type="Pfam" id="PF13649">
    <property type="entry name" value="Methyltransf_25"/>
    <property type="match status" value="1"/>
</dbReference>
<proteinExistence type="predicted"/>
<organism evidence="3 4">
    <name type="scientific">Alteribacter keqinensis</name>
    <dbReference type="NCBI Taxonomy" id="2483800"/>
    <lineage>
        <taxon>Bacteria</taxon>
        <taxon>Bacillati</taxon>
        <taxon>Bacillota</taxon>
        <taxon>Bacilli</taxon>
        <taxon>Bacillales</taxon>
        <taxon>Bacillaceae</taxon>
        <taxon>Alteribacter</taxon>
    </lineage>
</organism>
<name>A0A3M7TW68_9BACI</name>
<dbReference type="OrthoDB" id="146133at2"/>